<dbReference type="Proteomes" id="UP000789920">
    <property type="component" value="Unassembled WGS sequence"/>
</dbReference>
<protein>
    <submittedName>
        <fullName evidence="1">8326_t:CDS:1</fullName>
    </submittedName>
</protein>
<evidence type="ECO:0000313" key="2">
    <source>
        <dbReference type="Proteomes" id="UP000789920"/>
    </source>
</evidence>
<organism evidence="1 2">
    <name type="scientific">Racocetra persica</name>
    <dbReference type="NCBI Taxonomy" id="160502"/>
    <lineage>
        <taxon>Eukaryota</taxon>
        <taxon>Fungi</taxon>
        <taxon>Fungi incertae sedis</taxon>
        <taxon>Mucoromycota</taxon>
        <taxon>Glomeromycotina</taxon>
        <taxon>Glomeromycetes</taxon>
        <taxon>Diversisporales</taxon>
        <taxon>Gigasporaceae</taxon>
        <taxon>Racocetra</taxon>
    </lineage>
</organism>
<keyword evidence="2" id="KW-1185">Reference proteome</keyword>
<reference evidence="1" key="1">
    <citation type="submission" date="2021-06" db="EMBL/GenBank/DDBJ databases">
        <authorList>
            <person name="Kallberg Y."/>
            <person name="Tangrot J."/>
            <person name="Rosling A."/>
        </authorList>
    </citation>
    <scope>NUCLEOTIDE SEQUENCE</scope>
    <source>
        <strain evidence="1">MA461A</strain>
    </source>
</reference>
<feature type="non-terminal residue" evidence="1">
    <location>
        <position position="65"/>
    </location>
</feature>
<evidence type="ECO:0000313" key="1">
    <source>
        <dbReference type="EMBL" id="CAG8819298.1"/>
    </source>
</evidence>
<gene>
    <name evidence="1" type="ORF">RPERSI_LOCUS25106</name>
</gene>
<dbReference type="EMBL" id="CAJVQC010082125">
    <property type="protein sequence ID" value="CAG8819298.1"/>
    <property type="molecule type" value="Genomic_DNA"/>
</dbReference>
<proteinExistence type="predicted"/>
<accession>A0ACA9RZF4</accession>
<comment type="caution">
    <text evidence="1">The sequence shown here is derived from an EMBL/GenBank/DDBJ whole genome shotgun (WGS) entry which is preliminary data.</text>
</comment>
<name>A0ACA9RZF4_9GLOM</name>
<sequence>MRTNLFNVIGYEDNKSLGQCAQPDSYVEQQRFYGDVNLSEEIKSFSALAQEKRQMFIRNTLLQPT</sequence>